<keyword evidence="5 8" id="KW-0812">Transmembrane</keyword>
<organism evidence="10 11">
    <name type="scientific">Sanguibacter biliveldensis</name>
    <dbReference type="NCBI Taxonomy" id="3030830"/>
    <lineage>
        <taxon>Bacteria</taxon>
        <taxon>Bacillati</taxon>
        <taxon>Actinomycetota</taxon>
        <taxon>Actinomycetes</taxon>
        <taxon>Micrococcales</taxon>
        <taxon>Sanguibacteraceae</taxon>
        <taxon>Sanguibacter</taxon>
    </lineage>
</organism>
<dbReference type="InterPro" id="IPR038731">
    <property type="entry name" value="RgtA/B/C-like"/>
</dbReference>
<feature type="transmembrane region" description="Helical" evidence="8">
    <location>
        <begin position="222"/>
        <end position="238"/>
    </location>
</feature>
<feature type="transmembrane region" description="Helical" evidence="8">
    <location>
        <begin position="33"/>
        <end position="57"/>
    </location>
</feature>
<name>A0AAF0ZAN2_9MICO</name>
<dbReference type="Pfam" id="PF13231">
    <property type="entry name" value="PMT_2"/>
    <property type="match status" value="1"/>
</dbReference>
<dbReference type="EMBL" id="CP138359">
    <property type="protein sequence ID" value="WPF83218.1"/>
    <property type="molecule type" value="Genomic_DNA"/>
</dbReference>
<dbReference type="GO" id="GO:0005886">
    <property type="term" value="C:plasma membrane"/>
    <property type="evidence" value="ECO:0007669"/>
    <property type="project" value="UniProtKB-SubCell"/>
</dbReference>
<keyword evidence="7 8" id="KW-0472">Membrane</keyword>
<keyword evidence="4 10" id="KW-0808">Transferase</keyword>
<dbReference type="PANTHER" id="PTHR33908:SF11">
    <property type="entry name" value="MEMBRANE PROTEIN"/>
    <property type="match status" value="1"/>
</dbReference>
<evidence type="ECO:0000256" key="5">
    <source>
        <dbReference type="ARBA" id="ARBA00022692"/>
    </source>
</evidence>
<evidence type="ECO:0000256" key="1">
    <source>
        <dbReference type="ARBA" id="ARBA00004651"/>
    </source>
</evidence>
<evidence type="ECO:0000313" key="11">
    <source>
        <dbReference type="Proteomes" id="UP001304340"/>
    </source>
</evidence>
<gene>
    <name evidence="10" type="ORF">SANBI_000874</name>
</gene>
<proteinExistence type="predicted"/>
<feature type="transmembrane region" description="Helical" evidence="8">
    <location>
        <begin position="175"/>
        <end position="193"/>
    </location>
</feature>
<dbReference type="GO" id="GO:0009103">
    <property type="term" value="P:lipopolysaccharide biosynthetic process"/>
    <property type="evidence" value="ECO:0007669"/>
    <property type="project" value="UniProtKB-ARBA"/>
</dbReference>
<dbReference type="GO" id="GO:0016763">
    <property type="term" value="F:pentosyltransferase activity"/>
    <property type="evidence" value="ECO:0007669"/>
    <property type="project" value="TreeGrafter"/>
</dbReference>
<feature type="transmembrane region" description="Helical" evidence="8">
    <location>
        <begin position="153"/>
        <end position="169"/>
    </location>
</feature>
<feature type="transmembrane region" description="Helical" evidence="8">
    <location>
        <begin position="330"/>
        <end position="348"/>
    </location>
</feature>
<keyword evidence="11" id="KW-1185">Reference proteome</keyword>
<feature type="transmembrane region" description="Helical" evidence="8">
    <location>
        <begin position="200"/>
        <end position="216"/>
    </location>
</feature>
<keyword evidence="6 8" id="KW-1133">Transmembrane helix</keyword>
<dbReference type="AlphaFoldDB" id="A0AAF0ZAN2"/>
<feature type="transmembrane region" description="Helical" evidence="8">
    <location>
        <begin position="122"/>
        <end position="146"/>
    </location>
</feature>
<feature type="transmembrane region" description="Helical" evidence="8">
    <location>
        <begin position="245"/>
        <end position="268"/>
    </location>
</feature>
<dbReference type="PANTHER" id="PTHR33908">
    <property type="entry name" value="MANNOSYLTRANSFERASE YKCB-RELATED"/>
    <property type="match status" value="1"/>
</dbReference>
<comment type="subcellular location">
    <subcellularLocation>
        <location evidence="1">Cell membrane</location>
        <topology evidence="1">Multi-pass membrane protein</topology>
    </subcellularLocation>
</comment>
<accession>A0AAF0ZAN2</accession>
<protein>
    <submittedName>
        <fullName evidence="10">Glycosyltransferase family 39 protein</fullName>
        <ecNumber evidence="10">2.4.-.-</ecNumber>
    </submittedName>
</protein>
<evidence type="ECO:0000256" key="6">
    <source>
        <dbReference type="ARBA" id="ARBA00022989"/>
    </source>
</evidence>
<evidence type="ECO:0000256" key="4">
    <source>
        <dbReference type="ARBA" id="ARBA00022679"/>
    </source>
</evidence>
<sequence>MLTPIAESPEETRPRTARSWSSRLDPRRVRWDLVTWLLVATTAVGSILRLAGLSWGLPLTLHADEWVVVDGAIDMASRNSFEPGYFFRPDHLEMQLSYIAYQAYSHLLHGVSPEVQFAQDEATFYLISRSITALFGIGMIVVAALIGRRFSRVVGLLSAMAVAFFPPFVENSHFATPDVPLTFACMVVILGCIRYLESRGWPDLLLACLGVALAFTIKYPGAASALMIALVVVVTAVIDRRWSRVITHGAGAIAAVVLMIFLVSPVLFTNIDAVLEQVRGQNSTGHLGADGLGWSGNLVFYAQDFASEAGLLVVVLAAAGAAWAVRDRMLAALPLMTGAILWVVLSSLELHWDRWGLPMYLTPLLLAPIGLTRSWVALRERFPTARLVPVGAAVVSGLALLNLVVASTATTARFLATDTRTESLDFSTDNGFSIDNSIVEGYTPLSPGVPRLFFDKFSVADGEIRVAETGDGATAPTVVMSSSGMSARFQAEAKYVDQQTVYRLLDEQFPVLQRWTSTPEPEATALEPLSIVRHVDYLGSMLRGGLVGPDITIYSVPDDRR</sequence>
<dbReference type="Proteomes" id="UP001304340">
    <property type="component" value="Chromosome"/>
</dbReference>
<keyword evidence="3 10" id="KW-0328">Glycosyltransferase</keyword>
<evidence type="ECO:0000313" key="10">
    <source>
        <dbReference type="EMBL" id="WPF83218.1"/>
    </source>
</evidence>
<dbReference type="EC" id="2.4.-.-" evidence="10"/>
<feature type="transmembrane region" description="Helical" evidence="8">
    <location>
        <begin position="360"/>
        <end position="378"/>
    </location>
</feature>
<dbReference type="InterPro" id="IPR050297">
    <property type="entry name" value="LipidA_mod_glycosyltrf_83"/>
</dbReference>
<dbReference type="KEGG" id="sbil:SANBI_000874"/>
<evidence type="ECO:0000256" key="2">
    <source>
        <dbReference type="ARBA" id="ARBA00022475"/>
    </source>
</evidence>
<evidence type="ECO:0000256" key="8">
    <source>
        <dbReference type="SAM" id="Phobius"/>
    </source>
</evidence>
<evidence type="ECO:0000256" key="3">
    <source>
        <dbReference type="ARBA" id="ARBA00022676"/>
    </source>
</evidence>
<reference evidence="11" key="1">
    <citation type="submission" date="2023-11" db="EMBL/GenBank/DDBJ databases">
        <authorList>
            <person name="Helweg L.P."/>
            <person name="Kiel A."/>
            <person name="Hitz F."/>
            <person name="Ruckert-Reed C."/>
            <person name="Busche T."/>
            <person name="Kaltschmidt B."/>
            <person name="Kaltschmidt C."/>
        </authorList>
    </citation>
    <scope>NUCLEOTIDE SEQUENCE [LARGE SCALE GENOMIC DNA]</scope>
    <source>
        <strain evidence="11">4.1</strain>
    </source>
</reference>
<feature type="domain" description="Glycosyltransferase RgtA/B/C/D-like" evidence="9">
    <location>
        <begin position="136"/>
        <end position="260"/>
    </location>
</feature>
<evidence type="ECO:0000256" key="7">
    <source>
        <dbReference type="ARBA" id="ARBA00023136"/>
    </source>
</evidence>
<feature type="transmembrane region" description="Helical" evidence="8">
    <location>
        <begin position="390"/>
        <end position="416"/>
    </location>
</feature>
<keyword evidence="2" id="KW-1003">Cell membrane</keyword>
<dbReference type="RefSeq" id="WP_319159304.1">
    <property type="nucleotide sequence ID" value="NZ_CP138359.1"/>
</dbReference>
<evidence type="ECO:0000259" key="9">
    <source>
        <dbReference type="Pfam" id="PF13231"/>
    </source>
</evidence>
<feature type="transmembrane region" description="Helical" evidence="8">
    <location>
        <begin position="305"/>
        <end position="325"/>
    </location>
</feature>